<evidence type="ECO:0000256" key="10">
    <source>
        <dbReference type="ARBA" id="ARBA00024057"/>
    </source>
</evidence>
<dbReference type="InterPro" id="IPR001214">
    <property type="entry name" value="SET_dom"/>
</dbReference>
<dbReference type="Gene3D" id="6.10.140.2220">
    <property type="match status" value="1"/>
</dbReference>
<keyword evidence="9" id="KW-0862">Zinc</keyword>
<comment type="caution">
    <text evidence="19">The sequence shown here is derived from an EMBL/GenBank/DDBJ whole genome shotgun (WGS) entry which is preliminary data.</text>
</comment>
<dbReference type="SUPFAM" id="SSF82199">
    <property type="entry name" value="SET domain"/>
    <property type="match status" value="1"/>
</dbReference>
<dbReference type="InterPro" id="IPR046341">
    <property type="entry name" value="SET_dom_sf"/>
</dbReference>
<dbReference type="GO" id="GO:0008270">
    <property type="term" value="F:zinc ion binding"/>
    <property type="evidence" value="ECO:0007669"/>
    <property type="project" value="UniProtKB-KW"/>
</dbReference>
<dbReference type="GO" id="GO:0032259">
    <property type="term" value="P:methylation"/>
    <property type="evidence" value="ECO:0007669"/>
    <property type="project" value="UniProtKB-KW"/>
</dbReference>
<comment type="catalytic activity">
    <reaction evidence="14">
        <text>L-lysyl-[protein] + 3 S-adenosyl-L-methionine = N(6),N(6),N(6)-trimethyl-L-lysyl-[protein] + 3 S-adenosyl-L-homocysteine + 3 H(+)</text>
        <dbReference type="Rhea" id="RHEA:54192"/>
        <dbReference type="Rhea" id="RHEA-COMP:9752"/>
        <dbReference type="Rhea" id="RHEA-COMP:13826"/>
        <dbReference type="ChEBI" id="CHEBI:15378"/>
        <dbReference type="ChEBI" id="CHEBI:29969"/>
        <dbReference type="ChEBI" id="CHEBI:57856"/>
        <dbReference type="ChEBI" id="CHEBI:59789"/>
        <dbReference type="ChEBI" id="CHEBI:61961"/>
    </reaction>
    <physiologicalReaction direction="left-to-right" evidence="14">
        <dbReference type="Rhea" id="RHEA:54193"/>
    </physiologicalReaction>
</comment>
<comment type="catalytic activity">
    <reaction evidence="13">
        <text>L-lysyl(20)-[histone H4] + 3 S-adenosyl-L-methionine = N(6),N(6),N(6)-trimethyl-L-lysyl(20)-[histone H4] + 3 S-adenosyl-L-homocysteine + 3 H(+)</text>
        <dbReference type="Rhea" id="RHEA:64456"/>
        <dbReference type="Rhea" id="RHEA-COMP:15554"/>
        <dbReference type="Rhea" id="RHEA-COMP:15998"/>
        <dbReference type="ChEBI" id="CHEBI:15378"/>
        <dbReference type="ChEBI" id="CHEBI:29969"/>
        <dbReference type="ChEBI" id="CHEBI:57856"/>
        <dbReference type="ChEBI" id="CHEBI:59789"/>
        <dbReference type="ChEBI" id="CHEBI:61961"/>
        <dbReference type="EC" id="2.1.1.372"/>
    </reaction>
</comment>
<dbReference type="AlphaFoldDB" id="A0AAW1UM83"/>
<keyword evidence="7" id="KW-0479">Metal-binding</keyword>
<evidence type="ECO:0000256" key="17">
    <source>
        <dbReference type="ARBA" id="ARBA00049806"/>
    </source>
</evidence>
<evidence type="ECO:0000256" key="13">
    <source>
        <dbReference type="ARBA" id="ARBA00048081"/>
    </source>
</evidence>
<organism evidence="19 20">
    <name type="scientific">Henosepilachna vigintioctopunctata</name>
    <dbReference type="NCBI Taxonomy" id="420089"/>
    <lineage>
        <taxon>Eukaryota</taxon>
        <taxon>Metazoa</taxon>
        <taxon>Ecdysozoa</taxon>
        <taxon>Arthropoda</taxon>
        <taxon>Hexapoda</taxon>
        <taxon>Insecta</taxon>
        <taxon>Pterygota</taxon>
        <taxon>Neoptera</taxon>
        <taxon>Endopterygota</taxon>
        <taxon>Coleoptera</taxon>
        <taxon>Polyphaga</taxon>
        <taxon>Cucujiformia</taxon>
        <taxon>Coccinelloidea</taxon>
        <taxon>Coccinellidae</taxon>
        <taxon>Epilachninae</taxon>
        <taxon>Epilachnini</taxon>
        <taxon>Henosepilachna</taxon>
    </lineage>
</organism>
<dbReference type="Proteomes" id="UP001431783">
    <property type="component" value="Unassembled WGS sequence"/>
</dbReference>
<dbReference type="Pfam" id="PF00856">
    <property type="entry name" value="SET"/>
    <property type="match status" value="1"/>
</dbReference>
<dbReference type="EC" id="2.1.1.372" evidence="10"/>
<feature type="domain" description="SET" evidence="18">
    <location>
        <begin position="2"/>
        <end position="333"/>
    </location>
</feature>
<evidence type="ECO:0000256" key="3">
    <source>
        <dbReference type="ARBA" id="ARBA00022490"/>
    </source>
</evidence>
<evidence type="ECO:0000259" key="18">
    <source>
        <dbReference type="PROSITE" id="PS50280"/>
    </source>
</evidence>
<reference evidence="19 20" key="1">
    <citation type="submission" date="2023-03" db="EMBL/GenBank/DDBJ databases">
        <title>Genome insight into feeding habits of ladybird beetles.</title>
        <authorList>
            <person name="Li H.-S."/>
            <person name="Huang Y.-H."/>
            <person name="Pang H."/>
        </authorList>
    </citation>
    <scope>NUCLEOTIDE SEQUENCE [LARGE SCALE GENOMIC DNA]</scope>
    <source>
        <strain evidence="19">SYSU_2023b</strain>
        <tissue evidence="19">Whole body</tissue>
    </source>
</reference>
<evidence type="ECO:0000256" key="15">
    <source>
        <dbReference type="ARBA" id="ARBA00049768"/>
    </source>
</evidence>
<evidence type="ECO:0000256" key="5">
    <source>
        <dbReference type="ARBA" id="ARBA00022679"/>
    </source>
</evidence>
<evidence type="ECO:0000313" key="19">
    <source>
        <dbReference type="EMBL" id="KAK9881916.1"/>
    </source>
</evidence>
<evidence type="ECO:0000256" key="12">
    <source>
        <dbReference type="ARBA" id="ARBA00047545"/>
    </source>
</evidence>
<evidence type="ECO:0000256" key="9">
    <source>
        <dbReference type="ARBA" id="ARBA00022833"/>
    </source>
</evidence>
<evidence type="ECO:0000256" key="2">
    <source>
        <dbReference type="ARBA" id="ARBA00012178"/>
    </source>
</evidence>
<evidence type="ECO:0000256" key="11">
    <source>
        <dbReference type="ARBA" id="ARBA00033038"/>
    </source>
</evidence>
<dbReference type="SMART" id="SM00317">
    <property type="entry name" value="SET"/>
    <property type="match status" value="1"/>
</dbReference>
<evidence type="ECO:0000256" key="6">
    <source>
        <dbReference type="ARBA" id="ARBA00022691"/>
    </source>
</evidence>
<keyword evidence="6" id="KW-0949">S-adenosyl-L-methionine</keyword>
<evidence type="ECO:0000256" key="14">
    <source>
        <dbReference type="ARBA" id="ARBA00049497"/>
    </source>
</evidence>
<dbReference type="CDD" id="cd10521">
    <property type="entry name" value="SET_SMYD5"/>
    <property type="match status" value="1"/>
</dbReference>
<keyword evidence="20" id="KW-1185">Reference proteome</keyword>
<evidence type="ECO:0000256" key="16">
    <source>
        <dbReference type="ARBA" id="ARBA00049789"/>
    </source>
</evidence>
<dbReference type="GO" id="GO:0140943">
    <property type="term" value="F:histone H4K20 trimethyltransferase activity"/>
    <property type="evidence" value="ECO:0007669"/>
    <property type="project" value="UniProtKB-EC"/>
</dbReference>
<dbReference type="GO" id="GO:0005737">
    <property type="term" value="C:cytoplasm"/>
    <property type="evidence" value="ECO:0007669"/>
    <property type="project" value="UniProtKB-SubCell"/>
</dbReference>
<dbReference type="PANTHER" id="PTHR46402">
    <property type="entry name" value="SET AND MYND DOMAIN-CONTAINING PROTEIN 5"/>
    <property type="match status" value="1"/>
</dbReference>
<dbReference type="Gene3D" id="2.170.270.10">
    <property type="entry name" value="SET domain"/>
    <property type="match status" value="2"/>
</dbReference>
<accession>A0AAW1UM83</accession>
<evidence type="ECO:0000256" key="4">
    <source>
        <dbReference type="ARBA" id="ARBA00022603"/>
    </source>
</evidence>
<comment type="catalytic activity">
    <reaction evidence="12">
        <text>L-lysyl(36)-[histone H3] + 3 S-adenosyl-L-methionine = N(6),N(6),N(6)-trimethyl-L-lysyl(36)-[histone H3] + 3 S-adenosyl-L-homocysteine + 3 H(+)</text>
        <dbReference type="Rhea" id="RHEA:60324"/>
        <dbReference type="Rhea" id="RHEA-COMP:9785"/>
        <dbReference type="Rhea" id="RHEA-COMP:15536"/>
        <dbReference type="ChEBI" id="CHEBI:15378"/>
        <dbReference type="ChEBI" id="CHEBI:29969"/>
        <dbReference type="ChEBI" id="CHEBI:57856"/>
        <dbReference type="ChEBI" id="CHEBI:59789"/>
        <dbReference type="ChEBI" id="CHEBI:61961"/>
        <dbReference type="EC" id="2.1.1.359"/>
    </reaction>
</comment>
<keyword evidence="8" id="KW-0863">Zinc-finger</keyword>
<dbReference type="EMBL" id="JARQZJ010000071">
    <property type="protein sequence ID" value="KAK9881916.1"/>
    <property type="molecule type" value="Genomic_DNA"/>
</dbReference>
<dbReference type="PANTHER" id="PTHR46402:SF2">
    <property type="entry name" value="HISTONE-LYSINE N-TRIMETHYLTRANSFERASE SMYD5"/>
    <property type="match status" value="1"/>
</dbReference>
<sequence length="383" mass="43272">MMDVEIRFTDLSKGKGLFVKRAFKKGDVIFEEVPLVCCQFSWNATCKYRACDHCLKPLETAEENARRLTGIIDLDLPYPECCTTKKDTITCCEKCGIEYCSSECLVLADSQYHKILCLGTRDRNGCHPLELLNDAWKNIHFPPETNSIMLIVRLLCRIIQSPDPEVAINQTLQFCHRTINEDAELAHKLLGDNFTDQILNLLSLLKQALPYEIIHQFLTEDGFKSLLALIGTNGQGVGTSAISQWVSNTSKLPLTDAERDSLDKFIDKLYDGMYEKSGNFLNNEGVALFKLQSAANHSCSPNAEATYPHNNFKLSLIALRDISEGEEVFISYLDECSLERSRHSRRKELMENYLFSCNCEKCIAQSDQPDITSEEEDGSSMSE</sequence>
<gene>
    <name evidence="19" type="ORF">WA026_018110</name>
</gene>
<evidence type="ECO:0000256" key="1">
    <source>
        <dbReference type="ARBA" id="ARBA00004496"/>
    </source>
</evidence>
<dbReference type="GO" id="GO:0045814">
    <property type="term" value="P:negative regulation of gene expression, epigenetic"/>
    <property type="evidence" value="ECO:0007669"/>
    <property type="project" value="TreeGrafter"/>
</dbReference>
<evidence type="ECO:0000256" key="8">
    <source>
        <dbReference type="ARBA" id="ARBA00022771"/>
    </source>
</evidence>
<name>A0AAW1UM83_9CUCU</name>
<protein>
    <recommendedName>
        <fullName evidence="15">Protein-lysine N-trimethyltransferase SMYD5</fullName>
        <ecNumber evidence="2">2.1.1.359</ecNumber>
        <ecNumber evidence="10">2.1.1.372</ecNumber>
    </recommendedName>
    <alternativeName>
        <fullName evidence="11">SET and MYND domain-containing protein 5</fullName>
    </alternativeName>
    <alternativeName>
        <fullName evidence="16">[histone H3]-lysine20 N-trimethyltransferase SMYD5</fullName>
    </alternativeName>
    <alternativeName>
        <fullName evidence="17">[histone H4]-lysine36 N-trimethyltransferase SMYD5</fullName>
    </alternativeName>
</protein>
<dbReference type="GO" id="GO:0140955">
    <property type="term" value="F:histone H3K36 trimethyltransferase activity"/>
    <property type="evidence" value="ECO:0007669"/>
    <property type="project" value="UniProtKB-EC"/>
</dbReference>
<keyword evidence="4" id="KW-0489">Methyltransferase</keyword>
<keyword evidence="3" id="KW-0963">Cytoplasm</keyword>
<dbReference type="InterPro" id="IPR044422">
    <property type="entry name" value="SMYD5_SET"/>
</dbReference>
<dbReference type="PROSITE" id="PS50280">
    <property type="entry name" value="SET"/>
    <property type="match status" value="1"/>
</dbReference>
<comment type="subcellular location">
    <subcellularLocation>
        <location evidence="1">Cytoplasm</location>
    </subcellularLocation>
</comment>
<evidence type="ECO:0000313" key="20">
    <source>
        <dbReference type="Proteomes" id="UP001431783"/>
    </source>
</evidence>
<evidence type="ECO:0000256" key="7">
    <source>
        <dbReference type="ARBA" id="ARBA00022723"/>
    </source>
</evidence>
<dbReference type="EC" id="2.1.1.359" evidence="2"/>
<keyword evidence="5" id="KW-0808">Transferase</keyword>
<proteinExistence type="predicted"/>
<dbReference type="Gene3D" id="1.10.220.160">
    <property type="match status" value="1"/>
</dbReference>